<dbReference type="Pfam" id="PF13516">
    <property type="entry name" value="LRR_6"/>
    <property type="match status" value="1"/>
</dbReference>
<dbReference type="GO" id="GO:0031146">
    <property type="term" value="P:SCF-dependent proteasomal ubiquitin-dependent protein catabolic process"/>
    <property type="evidence" value="ECO:0007669"/>
    <property type="project" value="TreeGrafter"/>
</dbReference>
<organism evidence="4 5">
    <name type="scientific">Jimgerdemannia flammicorona</name>
    <dbReference type="NCBI Taxonomy" id="994334"/>
    <lineage>
        <taxon>Eukaryota</taxon>
        <taxon>Fungi</taxon>
        <taxon>Fungi incertae sedis</taxon>
        <taxon>Mucoromycota</taxon>
        <taxon>Mucoromycotina</taxon>
        <taxon>Endogonomycetes</taxon>
        <taxon>Endogonales</taxon>
        <taxon>Endogonaceae</taxon>
        <taxon>Jimgerdemannia</taxon>
    </lineage>
</organism>
<dbReference type="InterPro" id="IPR032675">
    <property type="entry name" value="LRR_dom_sf"/>
</dbReference>
<dbReference type="SUPFAM" id="SSF46934">
    <property type="entry name" value="UBA-like"/>
    <property type="match status" value="1"/>
</dbReference>
<feature type="compositionally biased region" description="Polar residues" evidence="1">
    <location>
        <begin position="227"/>
        <end position="245"/>
    </location>
</feature>
<evidence type="ECO:0000256" key="1">
    <source>
        <dbReference type="SAM" id="MobiDB-lite"/>
    </source>
</evidence>
<dbReference type="InterPro" id="IPR006553">
    <property type="entry name" value="Leu-rich_rpt_Cys-con_subtyp"/>
</dbReference>
<dbReference type="PROSITE" id="PS50030">
    <property type="entry name" value="UBA"/>
    <property type="match status" value="1"/>
</dbReference>
<dbReference type="PROSITE" id="PS50033">
    <property type="entry name" value="UBX"/>
    <property type="match status" value="1"/>
</dbReference>
<dbReference type="InterPro" id="IPR009060">
    <property type="entry name" value="UBA-like_sf"/>
</dbReference>
<dbReference type="Pfam" id="PF00789">
    <property type="entry name" value="UBX"/>
    <property type="match status" value="1"/>
</dbReference>
<gene>
    <name evidence="4" type="ORF">BC938DRAFT_475738</name>
</gene>
<dbReference type="PANTHER" id="PTHR13318">
    <property type="entry name" value="PARTNER OF PAIRED, ISOFORM B-RELATED"/>
    <property type="match status" value="1"/>
</dbReference>
<sequence>MATVEEKDAILAQLLGLGFDFDLCQSALETCSTVEAATDWILTSQNPNSQHGNPYTSDRPTLRLGSGSSSATVPQPLDATTKFNTSDASSSIGTAPLPFHSRHDIPDDDEYTRDSKEKAARLAQETKRQKNAEREAHRRALVQIKEDREKIKIRRTHIPADEDHVMSDAQLKSSSSVPATPASRRMTTEAERIAQDQKRQRAMDREAHRRALLEIKADREAQRNRSNHTTSASAQPLVTSSSQTPPDTALIQIRFPDGSSVRQAFPAVTKLEALFELVAKREAGDVELVSPFPRRVFTRAEVALTLQEAGLTPNSSLNVTRLIVDQRQDPLVFPDPPPSTVPLAMLQNDTVPGTWPEEDVAGRSEATQNRMEEGDRTPAQQPPPGPPFEDAGPQPQIQPQVQLPSHFLPAPFLIPPILPAHDDDHDMLLNLNNPDPRRPMWAADAGVGHRLVAADSADTAAAADDAEPEPTRPTREMRVQVLEAAARTVPRVGERARLRYQVKPLKEVCASIVAGRSPHILHRHREIAPPFTAFRLVGCCGAPAREADRHAEPRQDRAGEAGESLLPPKRQIRHVHPRHRLAARCPWQIAVRAGCDEAQLEGVRRLRNLEHLDLSNCKVSDRAVPTLAKFATLQSLALAKTKITTAGLCKFATESASQNHLRSLSLEGCLGVGGKDVFASLENLTALIHLNLSSTSLQPGQKTSALRGAFAQLETLDVSKTQLIDKDLVRVVCGFREMRELNLTGCPELGREGLIWVAKELRSLTHVHFPNREHELDDTLVQFAHLPLTHLDLTGFLNVTDEGAHTIVQMKTLEYLGLEGTKITDVGMEGFKDLNELRELYLDRTSVSDVGIQHILGLAHLQTLSISRTEITNTSLIHISEASFARGLRILNMAGCLINLVNLNLDFTNVSRSCLRHLEELPLLQPVRLMGITLEYDSDDEE</sequence>
<dbReference type="SMART" id="SM00166">
    <property type="entry name" value="UBX"/>
    <property type="match status" value="1"/>
</dbReference>
<protein>
    <recommendedName>
        <fullName evidence="6">UBX domain-containing protein</fullName>
    </recommendedName>
</protein>
<feature type="region of interest" description="Disordered" evidence="1">
    <location>
        <begin position="215"/>
        <end position="245"/>
    </location>
</feature>
<feature type="compositionally biased region" description="Polar residues" evidence="1">
    <location>
        <begin position="44"/>
        <end position="59"/>
    </location>
</feature>
<dbReference type="GO" id="GO:0019005">
    <property type="term" value="C:SCF ubiquitin ligase complex"/>
    <property type="evidence" value="ECO:0007669"/>
    <property type="project" value="TreeGrafter"/>
</dbReference>
<feature type="compositionally biased region" description="Basic and acidic residues" evidence="1">
    <location>
        <begin position="186"/>
        <end position="202"/>
    </location>
</feature>
<dbReference type="InterPro" id="IPR001012">
    <property type="entry name" value="UBX_dom"/>
</dbReference>
<feature type="region of interest" description="Disordered" evidence="1">
    <location>
        <begin position="349"/>
        <end position="399"/>
    </location>
</feature>
<dbReference type="InterPro" id="IPR015940">
    <property type="entry name" value="UBA"/>
</dbReference>
<evidence type="ECO:0000313" key="4">
    <source>
        <dbReference type="EMBL" id="RUS32321.1"/>
    </source>
</evidence>
<feature type="compositionally biased region" description="Low complexity" evidence="1">
    <location>
        <begin position="388"/>
        <end position="399"/>
    </location>
</feature>
<evidence type="ECO:0000259" key="3">
    <source>
        <dbReference type="PROSITE" id="PS50033"/>
    </source>
</evidence>
<feature type="region of interest" description="Disordered" evidence="1">
    <location>
        <begin position="44"/>
        <end position="136"/>
    </location>
</feature>
<feature type="region of interest" description="Disordered" evidence="1">
    <location>
        <begin position="162"/>
        <end position="202"/>
    </location>
</feature>
<evidence type="ECO:0000259" key="2">
    <source>
        <dbReference type="PROSITE" id="PS50030"/>
    </source>
</evidence>
<dbReference type="Gene3D" id="1.10.8.10">
    <property type="entry name" value="DNA helicase RuvA subunit, C-terminal domain"/>
    <property type="match status" value="1"/>
</dbReference>
<dbReference type="Gene3D" id="3.80.10.10">
    <property type="entry name" value="Ribonuclease Inhibitor"/>
    <property type="match status" value="3"/>
</dbReference>
<accession>A0A433QRC6</accession>
<dbReference type="Proteomes" id="UP000274822">
    <property type="component" value="Unassembled WGS sequence"/>
</dbReference>
<keyword evidence="5" id="KW-1185">Reference proteome</keyword>
<dbReference type="AlphaFoldDB" id="A0A433QRC6"/>
<dbReference type="InterPro" id="IPR001611">
    <property type="entry name" value="Leu-rich_rpt"/>
</dbReference>
<dbReference type="SUPFAM" id="SSF52047">
    <property type="entry name" value="RNI-like"/>
    <property type="match status" value="1"/>
</dbReference>
<dbReference type="InterPro" id="IPR029071">
    <property type="entry name" value="Ubiquitin-like_domsf"/>
</dbReference>
<proteinExistence type="predicted"/>
<feature type="domain" description="UBX" evidence="3">
    <location>
        <begin position="244"/>
        <end position="319"/>
    </location>
</feature>
<dbReference type="SMART" id="SM00367">
    <property type="entry name" value="LRR_CC"/>
    <property type="match status" value="5"/>
</dbReference>
<feature type="compositionally biased region" description="Polar residues" evidence="1">
    <location>
        <begin position="81"/>
        <end position="93"/>
    </location>
</feature>
<evidence type="ECO:0000313" key="5">
    <source>
        <dbReference type="Proteomes" id="UP000274822"/>
    </source>
</evidence>
<dbReference type="SUPFAM" id="SSF54236">
    <property type="entry name" value="Ubiquitin-like"/>
    <property type="match status" value="1"/>
</dbReference>
<reference evidence="4 5" key="1">
    <citation type="journal article" date="2018" name="New Phytol.">
        <title>Phylogenomics of Endogonaceae and evolution of mycorrhizas within Mucoromycota.</title>
        <authorList>
            <person name="Chang Y."/>
            <person name="Desiro A."/>
            <person name="Na H."/>
            <person name="Sandor L."/>
            <person name="Lipzen A."/>
            <person name="Clum A."/>
            <person name="Barry K."/>
            <person name="Grigoriev I.V."/>
            <person name="Martin F.M."/>
            <person name="Stajich J.E."/>
            <person name="Smith M.E."/>
            <person name="Bonito G."/>
            <person name="Spatafora J.W."/>
        </authorList>
    </citation>
    <scope>NUCLEOTIDE SEQUENCE [LARGE SCALE GENOMIC DNA]</scope>
    <source>
        <strain evidence="4 5">AD002</strain>
    </source>
</reference>
<name>A0A433QRC6_9FUNG</name>
<dbReference type="EMBL" id="RBNJ01002159">
    <property type="protein sequence ID" value="RUS32321.1"/>
    <property type="molecule type" value="Genomic_DNA"/>
</dbReference>
<feature type="domain" description="UBA" evidence="2">
    <location>
        <begin position="3"/>
        <end position="44"/>
    </location>
</feature>
<evidence type="ECO:0008006" key="6">
    <source>
        <dbReference type="Google" id="ProtNLM"/>
    </source>
</evidence>
<comment type="caution">
    <text evidence="4">The sequence shown here is derived from an EMBL/GenBank/DDBJ whole genome shotgun (WGS) entry which is preliminary data.</text>
</comment>
<dbReference type="Gene3D" id="3.10.20.90">
    <property type="entry name" value="Phosphatidylinositol 3-kinase Catalytic Subunit, Chain A, domain 1"/>
    <property type="match status" value="1"/>
</dbReference>
<dbReference type="Pfam" id="PF13855">
    <property type="entry name" value="LRR_8"/>
    <property type="match status" value="1"/>
</dbReference>
<dbReference type="CDD" id="cd01767">
    <property type="entry name" value="UBX"/>
    <property type="match status" value="1"/>
</dbReference>
<feature type="compositionally biased region" description="Basic and acidic residues" evidence="1">
    <location>
        <begin position="112"/>
        <end position="136"/>
    </location>
</feature>